<keyword evidence="2" id="KW-0378">Hydrolase</keyword>
<dbReference type="InterPro" id="IPR035669">
    <property type="entry name" value="SGNH_plant_lipase-like"/>
</dbReference>
<comment type="similarity">
    <text evidence="1">Belongs to the 'GDSL' lipolytic enzyme family.</text>
</comment>
<evidence type="ECO:0000256" key="3">
    <source>
        <dbReference type="ARBA" id="ARBA00022963"/>
    </source>
</evidence>
<keyword evidence="3" id="KW-0442">Lipid degradation</keyword>
<dbReference type="CDD" id="cd01837">
    <property type="entry name" value="SGNH_plant_lipase_like"/>
    <property type="match status" value="1"/>
</dbReference>
<dbReference type="AlphaFoldDB" id="A0AAN8W284"/>
<evidence type="ECO:0000256" key="1">
    <source>
        <dbReference type="ARBA" id="ARBA00008668"/>
    </source>
</evidence>
<name>A0AAN8W284_9MAGN</name>
<keyword evidence="5" id="KW-1133">Transmembrane helix</keyword>
<dbReference type="Gene3D" id="3.40.50.1110">
    <property type="entry name" value="SGNH hydrolase"/>
    <property type="match status" value="1"/>
</dbReference>
<keyword evidence="7" id="KW-1185">Reference proteome</keyword>
<dbReference type="PANTHER" id="PTHR46020:SF32">
    <property type="entry name" value="GDSL ESTERASE_LIPASE"/>
    <property type="match status" value="1"/>
</dbReference>
<dbReference type="Pfam" id="PF00657">
    <property type="entry name" value="Lipase_GDSL"/>
    <property type="match status" value="1"/>
</dbReference>
<evidence type="ECO:0000256" key="5">
    <source>
        <dbReference type="SAM" id="Phobius"/>
    </source>
</evidence>
<accession>A0AAN8W284</accession>
<keyword evidence="5" id="KW-0812">Transmembrane</keyword>
<proteinExistence type="inferred from homology"/>
<dbReference type="PANTHER" id="PTHR46020">
    <property type="entry name" value="OSJNBB0059K02.9 PROTEIN"/>
    <property type="match status" value="1"/>
</dbReference>
<evidence type="ECO:0000256" key="2">
    <source>
        <dbReference type="ARBA" id="ARBA00022801"/>
    </source>
</evidence>
<dbReference type="EMBL" id="JBAMMX010000003">
    <property type="protein sequence ID" value="KAK6944020.1"/>
    <property type="molecule type" value="Genomic_DNA"/>
</dbReference>
<dbReference type="SUPFAM" id="SSF52266">
    <property type="entry name" value="SGNH hydrolase"/>
    <property type="match status" value="1"/>
</dbReference>
<protein>
    <submittedName>
        <fullName evidence="6">GDSL lipase/esterase</fullName>
    </submittedName>
</protein>
<evidence type="ECO:0000313" key="6">
    <source>
        <dbReference type="EMBL" id="KAK6944020.1"/>
    </source>
</evidence>
<feature type="transmembrane region" description="Helical" evidence="5">
    <location>
        <begin position="6"/>
        <end position="24"/>
    </location>
</feature>
<comment type="caution">
    <text evidence="6">The sequence shown here is derived from an EMBL/GenBank/DDBJ whole genome shotgun (WGS) entry which is preliminary data.</text>
</comment>
<dbReference type="InterPro" id="IPR036514">
    <property type="entry name" value="SGNH_hydro_sf"/>
</dbReference>
<dbReference type="GO" id="GO:0016788">
    <property type="term" value="F:hydrolase activity, acting on ester bonds"/>
    <property type="evidence" value="ECO:0007669"/>
    <property type="project" value="InterPro"/>
</dbReference>
<reference evidence="6 7" key="1">
    <citation type="submission" date="2023-12" db="EMBL/GenBank/DDBJ databases">
        <title>A high-quality genome assembly for Dillenia turbinata (Dilleniales).</title>
        <authorList>
            <person name="Chanderbali A."/>
        </authorList>
    </citation>
    <scope>NUCLEOTIDE SEQUENCE [LARGE SCALE GENOMIC DNA]</scope>
    <source>
        <strain evidence="6">LSX21</strain>
        <tissue evidence="6">Leaf</tissue>
    </source>
</reference>
<dbReference type="Proteomes" id="UP001370490">
    <property type="component" value="Unassembled WGS sequence"/>
</dbReference>
<evidence type="ECO:0000313" key="7">
    <source>
        <dbReference type="Proteomes" id="UP001370490"/>
    </source>
</evidence>
<keyword evidence="5" id="KW-0472">Membrane</keyword>
<organism evidence="6 7">
    <name type="scientific">Dillenia turbinata</name>
    <dbReference type="NCBI Taxonomy" id="194707"/>
    <lineage>
        <taxon>Eukaryota</taxon>
        <taxon>Viridiplantae</taxon>
        <taxon>Streptophyta</taxon>
        <taxon>Embryophyta</taxon>
        <taxon>Tracheophyta</taxon>
        <taxon>Spermatophyta</taxon>
        <taxon>Magnoliopsida</taxon>
        <taxon>eudicotyledons</taxon>
        <taxon>Gunneridae</taxon>
        <taxon>Pentapetalae</taxon>
        <taxon>Dilleniales</taxon>
        <taxon>Dilleniaceae</taxon>
        <taxon>Dillenia</taxon>
    </lineage>
</organism>
<sequence>METQKQLLVFILCSYLCFFPSGLIDIKTKRSLQVQYYLVTNPYLILVLFLMAENYGVEGPTHNERHKLYGFRPTKLFVFGDSYSDTGNVRKAIANSWKVPYGITFPGKPAGRFSDGRVFTDYLARYLGLKSPTPYRWRRYAGKRLRYGMNFAYGGTGVFDTTAPEPNMTTQIDFFQQLIHDKVYTQEDLASSIALVTLAGNDYGAFKARNGSAGLINFIPLVVNQLVVDLKRIRGVGLKKIAVTALQPLGCLPQSTYMTSFQRCNGTENMLVGYHNLLLQNAVAKLNTEAKDTSFVILDLYDSFLSVLNDKGKILGSAKFENPLKPCCLGMSSDYRCGSIEENGSKKYTVCDDPGSAFFWDMVHPTQEGWRAVYIALQSTLEHLY</sequence>
<gene>
    <name evidence="6" type="ORF">RJ641_025122</name>
</gene>
<dbReference type="GO" id="GO:0016042">
    <property type="term" value="P:lipid catabolic process"/>
    <property type="evidence" value="ECO:0007669"/>
    <property type="project" value="UniProtKB-KW"/>
</dbReference>
<dbReference type="InterPro" id="IPR001087">
    <property type="entry name" value="GDSL"/>
</dbReference>
<keyword evidence="4" id="KW-0443">Lipid metabolism</keyword>
<evidence type="ECO:0000256" key="4">
    <source>
        <dbReference type="ARBA" id="ARBA00023098"/>
    </source>
</evidence>